<feature type="region of interest" description="Disordered" evidence="1">
    <location>
        <begin position="671"/>
        <end position="704"/>
    </location>
</feature>
<accession>A0A448YG74</accession>
<dbReference type="CDD" id="cd12148">
    <property type="entry name" value="fungal_TF_MHR"/>
    <property type="match status" value="1"/>
</dbReference>
<keyword evidence="3" id="KW-1185">Reference proteome</keyword>
<dbReference type="InParanoid" id="A0A448YG74"/>
<organism evidence="2 3">
    <name type="scientific">Brettanomyces naardenensis</name>
    <name type="common">Yeast</name>
    <dbReference type="NCBI Taxonomy" id="13370"/>
    <lineage>
        <taxon>Eukaryota</taxon>
        <taxon>Fungi</taxon>
        <taxon>Dikarya</taxon>
        <taxon>Ascomycota</taxon>
        <taxon>Saccharomycotina</taxon>
        <taxon>Pichiomycetes</taxon>
        <taxon>Pichiales</taxon>
        <taxon>Pichiaceae</taxon>
        <taxon>Brettanomyces</taxon>
    </lineage>
</organism>
<dbReference type="Proteomes" id="UP000290900">
    <property type="component" value="Unassembled WGS sequence"/>
</dbReference>
<dbReference type="OrthoDB" id="3986994at2759"/>
<dbReference type="AlphaFoldDB" id="A0A448YG74"/>
<evidence type="ECO:0000256" key="1">
    <source>
        <dbReference type="SAM" id="MobiDB-lite"/>
    </source>
</evidence>
<gene>
    <name evidence="2" type="ORF">BRENAR_LOCUS669</name>
</gene>
<evidence type="ECO:0000313" key="3">
    <source>
        <dbReference type="Proteomes" id="UP000290900"/>
    </source>
</evidence>
<proteinExistence type="predicted"/>
<sequence>MYTKFQKSLKDFLDGEREAWRKLHQMEVDPVELLNREVDEQIVIDEINRAIIPNYDAYVERVHYFDDNMNDFLCWGCLPMQAVYSCFDLFKETPEGMIFERPQSIAQYAKLSLIISLVKSVCIMTKYDSETHFQYPLEDTERQMTPLAIKVLNLSKYRKYPYVFAVYTLLMVRLTTYTLGTDECVSEDHINSFILFQQCLDMCYQLGAHRDSRLVVEVYSDALGEHQNPKVISGSYEAGDHLTKLWNYMKMLDAFYSCDIGDPLLINYEFCDASPLSGFKGEYVQILRDVATTINSVRPISINDILSIMDRLMETARGIESFTELITSRDAEVRSERAFRFIVKMRLLEIYQRLCHYLKANLEDLDFFPKQQEAEYLTDANVGYLARLTQKLACRDTCCSILFLSLIREVCERDTIFGPQAGKYIVVFKPFFCNLLRSSCKNFVSCFFIKDSKLKGAVRKLKETGCLVDSDVLENPFWAAGKLPEEHRNGHNSYVAPLPSCDIDGVKNLEPSLYTRVEEVEQDCRASLMVSRLVRDPGNMIGFLSDFYNSVVEHEALAESYNFFLRFKYLVMMCYIMETLVRSKLSTSDLKPGSSSWTRVVEETRERMEDRLNVGTLDRRLDLDPDHIGSFIDCINANAQVWTMLDESDDIRGGLRTSIPAADSKIWLRIQGPNAPDDTKEHSERQPDKLKDLLSSISSPQAGDYKEKCPAEVYQMFF</sequence>
<evidence type="ECO:0000313" key="2">
    <source>
        <dbReference type="EMBL" id="VEU19934.1"/>
    </source>
</evidence>
<dbReference type="FunCoup" id="A0A448YG74">
    <property type="interactions" value="1363"/>
</dbReference>
<dbReference type="EMBL" id="CAACVR010000001">
    <property type="protein sequence ID" value="VEU19934.1"/>
    <property type="molecule type" value="Genomic_DNA"/>
</dbReference>
<name>A0A448YG74_BRENA</name>
<protein>
    <submittedName>
        <fullName evidence="2">DEKNAAC100551</fullName>
    </submittedName>
</protein>
<reference evidence="2 3" key="1">
    <citation type="submission" date="2018-12" db="EMBL/GenBank/DDBJ databases">
        <authorList>
            <person name="Tiukova I."/>
            <person name="Dainat J."/>
        </authorList>
    </citation>
    <scope>NUCLEOTIDE SEQUENCE [LARGE SCALE GENOMIC DNA]</scope>
</reference>
<feature type="compositionally biased region" description="Basic and acidic residues" evidence="1">
    <location>
        <begin position="677"/>
        <end position="692"/>
    </location>
</feature>
<dbReference type="STRING" id="13370.A0A448YG74"/>